<accession>A0A0C9VUM1</accession>
<keyword evidence="2" id="KW-0489">Methyltransferase</keyword>
<organism evidence="4 5">
    <name type="scientific">Sphaerobolus stellatus (strain SS14)</name>
    <dbReference type="NCBI Taxonomy" id="990650"/>
    <lineage>
        <taxon>Eukaryota</taxon>
        <taxon>Fungi</taxon>
        <taxon>Dikarya</taxon>
        <taxon>Basidiomycota</taxon>
        <taxon>Agaricomycotina</taxon>
        <taxon>Agaricomycetes</taxon>
        <taxon>Phallomycetidae</taxon>
        <taxon>Geastrales</taxon>
        <taxon>Sphaerobolaceae</taxon>
        <taxon>Sphaerobolus</taxon>
    </lineage>
</organism>
<dbReference type="InterPro" id="IPR051419">
    <property type="entry name" value="Lys/N-term_MeTrsfase_sf"/>
</dbReference>
<dbReference type="PANTHER" id="PTHR12176:SF84">
    <property type="entry name" value="METHYLTRANSFERASE DOMAIN-CONTAINING PROTEIN"/>
    <property type="match status" value="1"/>
</dbReference>
<evidence type="ECO:0000313" key="4">
    <source>
        <dbReference type="EMBL" id="KIJ41956.1"/>
    </source>
</evidence>
<dbReference type="Gene3D" id="3.40.50.150">
    <property type="entry name" value="Vaccinia Virus protein VP39"/>
    <property type="match status" value="1"/>
</dbReference>
<dbReference type="Proteomes" id="UP000054279">
    <property type="component" value="Unassembled WGS sequence"/>
</dbReference>
<dbReference type="GO" id="GO:0008168">
    <property type="term" value="F:methyltransferase activity"/>
    <property type="evidence" value="ECO:0007669"/>
    <property type="project" value="UniProtKB-KW"/>
</dbReference>
<dbReference type="InterPro" id="IPR029063">
    <property type="entry name" value="SAM-dependent_MTases_sf"/>
</dbReference>
<evidence type="ECO:0000256" key="1">
    <source>
        <dbReference type="ARBA" id="ARBA00008361"/>
    </source>
</evidence>
<comment type="similarity">
    <text evidence="1">Belongs to the methyltransferase superfamily.</text>
</comment>
<dbReference type="AlphaFoldDB" id="A0A0C9VUM1"/>
<evidence type="ECO:0000313" key="5">
    <source>
        <dbReference type="Proteomes" id="UP000054279"/>
    </source>
</evidence>
<keyword evidence="5" id="KW-1185">Reference proteome</keyword>
<dbReference type="HOGENOM" id="CLU_034313_0_0_1"/>
<dbReference type="EMBL" id="KN837133">
    <property type="protein sequence ID" value="KIJ41956.1"/>
    <property type="molecule type" value="Genomic_DNA"/>
</dbReference>
<reference evidence="4 5" key="1">
    <citation type="submission" date="2014-06" db="EMBL/GenBank/DDBJ databases">
        <title>Evolutionary Origins and Diversification of the Mycorrhizal Mutualists.</title>
        <authorList>
            <consortium name="DOE Joint Genome Institute"/>
            <consortium name="Mycorrhizal Genomics Consortium"/>
            <person name="Kohler A."/>
            <person name="Kuo A."/>
            <person name="Nagy L.G."/>
            <person name="Floudas D."/>
            <person name="Copeland A."/>
            <person name="Barry K.W."/>
            <person name="Cichocki N."/>
            <person name="Veneault-Fourrey C."/>
            <person name="LaButti K."/>
            <person name="Lindquist E.A."/>
            <person name="Lipzen A."/>
            <person name="Lundell T."/>
            <person name="Morin E."/>
            <person name="Murat C."/>
            <person name="Riley R."/>
            <person name="Ohm R."/>
            <person name="Sun H."/>
            <person name="Tunlid A."/>
            <person name="Henrissat B."/>
            <person name="Grigoriev I.V."/>
            <person name="Hibbett D.S."/>
            <person name="Martin F."/>
        </authorList>
    </citation>
    <scope>NUCLEOTIDE SEQUENCE [LARGE SCALE GENOMIC DNA]</scope>
    <source>
        <strain evidence="4 5">SS14</strain>
    </source>
</reference>
<protein>
    <submittedName>
        <fullName evidence="4">Uncharacterized protein</fullName>
    </submittedName>
</protein>
<evidence type="ECO:0000256" key="2">
    <source>
        <dbReference type="ARBA" id="ARBA00022603"/>
    </source>
</evidence>
<feature type="non-terminal residue" evidence="4">
    <location>
        <position position="290"/>
    </location>
</feature>
<gene>
    <name evidence="4" type="ORF">M422DRAFT_31569</name>
</gene>
<dbReference type="PANTHER" id="PTHR12176">
    <property type="entry name" value="SAM-DEPENDENT METHYLTRANSFERASE SUPERFAMILY PROTEIN"/>
    <property type="match status" value="1"/>
</dbReference>
<keyword evidence="3" id="KW-0808">Transferase</keyword>
<sequence>LPVSVYNTHIVEQGPMISSNIPSPRHAADFSSRSYWENRFTTETSFEWLQPSSSIIPAVEMEILKKDIPSPAILHLGCGTSDLSNHLRKLLSRLNRPLQRDPRMESVILNVDFAAGAIETSRQHERAEFGDEQMRWAVLDTLDRKAFEQCCLDNCPRLFDVLVEKSYSDALACGEEIPLQSSTINPDPLPDVSVETQSAIQSTVMTPEAASAIYLASVTKAGGLWIAVSYSSERFDFLKNSCSPAASFWSIESARTLLVSDDDSNDTRAGPVHRPQIAHYLYILKRTEVI</sequence>
<proteinExistence type="inferred from homology"/>
<evidence type="ECO:0000256" key="3">
    <source>
        <dbReference type="ARBA" id="ARBA00022679"/>
    </source>
</evidence>
<name>A0A0C9VUM1_SPHS4</name>
<dbReference type="GO" id="GO:0032259">
    <property type="term" value="P:methylation"/>
    <property type="evidence" value="ECO:0007669"/>
    <property type="project" value="UniProtKB-KW"/>
</dbReference>
<dbReference type="OrthoDB" id="411785at2759"/>